<dbReference type="KEGG" id="tva:4753245"/>
<evidence type="ECO:0000313" key="2">
    <source>
        <dbReference type="Proteomes" id="UP000001542"/>
    </source>
</evidence>
<dbReference type="Pfam" id="PF01603">
    <property type="entry name" value="B56"/>
    <property type="match status" value="1"/>
</dbReference>
<dbReference type="EMBL" id="DS113803">
    <property type="protein sequence ID" value="EAX95490.1"/>
    <property type="molecule type" value="Genomic_DNA"/>
</dbReference>
<dbReference type="VEuPathDB" id="TrichDB:TVAG_222870"/>
<proteinExistence type="predicted"/>
<dbReference type="RefSeq" id="XP_001308420.1">
    <property type="nucleotide sequence ID" value="XM_001308419.1"/>
</dbReference>
<dbReference type="PANTHER" id="PTHR10257">
    <property type="entry name" value="SERINE/THREONINE PROTEIN PHOSPHATASE 2A PP2A REGULATORY SUBUNIT B"/>
    <property type="match status" value="1"/>
</dbReference>
<dbReference type="AlphaFoldDB" id="A2FHY1"/>
<dbReference type="GO" id="GO:0007165">
    <property type="term" value="P:signal transduction"/>
    <property type="evidence" value="ECO:0007669"/>
    <property type="project" value="InterPro"/>
</dbReference>
<evidence type="ECO:0008006" key="3">
    <source>
        <dbReference type="Google" id="ProtNLM"/>
    </source>
</evidence>
<dbReference type="GO" id="GO:0051177">
    <property type="term" value="P:meiotic sister chromatid cohesion"/>
    <property type="evidence" value="ECO:0000318"/>
    <property type="project" value="GO_Central"/>
</dbReference>
<reference evidence="1" key="1">
    <citation type="submission" date="2006-10" db="EMBL/GenBank/DDBJ databases">
        <authorList>
            <person name="Amadeo P."/>
            <person name="Zhao Q."/>
            <person name="Wortman J."/>
            <person name="Fraser-Liggett C."/>
            <person name="Carlton J."/>
        </authorList>
    </citation>
    <scope>NUCLEOTIDE SEQUENCE</scope>
    <source>
        <strain evidence="1">G3</strain>
    </source>
</reference>
<protein>
    <recommendedName>
        <fullName evidence="3">Phosphoprotein phosphatase</fullName>
    </recommendedName>
</protein>
<dbReference type="VEuPathDB" id="TrichDB:TVAGG3_0347650"/>
<dbReference type="InterPro" id="IPR016024">
    <property type="entry name" value="ARM-type_fold"/>
</dbReference>
<gene>
    <name evidence="1" type="ORF">TVAG_222870</name>
</gene>
<organism evidence="1 2">
    <name type="scientific">Trichomonas vaginalis (strain ATCC PRA-98 / G3)</name>
    <dbReference type="NCBI Taxonomy" id="412133"/>
    <lineage>
        <taxon>Eukaryota</taxon>
        <taxon>Metamonada</taxon>
        <taxon>Parabasalia</taxon>
        <taxon>Trichomonadida</taxon>
        <taxon>Trichomonadidae</taxon>
        <taxon>Trichomonas</taxon>
    </lineage>
</organism>
<dbReference type="InterPro" id="IPR011989">
    <property type="entry name" value="ARM-like"/>
</dbReference>
<name>A2FHY1_TRIV3</name>
<dbReference type="OMA" id="QWVENDS"/>
<sequence length="631" mass="73297">MIGLGATHPSLSGRSSSSSTRKSVNYYAFKHMQLAPLDLDDNNDARSVNDGIDNTPNDFPLPMAKPQSFMGSAQAFKQKSLLPPLRSQSSQDQTIRKSCLPPLRQAPHGLNSFHNPALFAKSYPEAIPDKIEIKEMGPKILHIIPLANAQRPTTPKPSPTLDNELTGAITLTCQRNFTKGESKYDKPPPLPPVKDPQFGRILEQKLEICKNVYDFNDNGPTAADRDIKSRSLCEIVQFFENPNEVKKLNEDLQVKIFKMIKKNIFDQDLIFPDPLISQSYVNVVIETGWHHLFYCYQILNRFAQLFPESPLLNMRLIKKIFHLIDIPDNNERLQLLSFLRTYYDFHNAERPILLQMTYDHLIEYQNKMLPPYCVPPLLVFSSHMFTRLNRTFTPEILKLIRNAVFPLIKSPHIYLFGQHLQQLLTSLFTSDPLIANEFYDYLLTHWQSDNTLIMSAHIEFLIYVCQKMTPEQMMNVSKRTFIILTICLLSTHLRIINATLFLWLRPKLDQWVENDSRHAVTVMYDNVKRLSELHWSQSIREKASQVLAEMGKLNRTAFLKMRNKNTNDSRRKRYEIEHQCMKNWAAIAKEAMNFEKYDVKAKLYEIKDLFDFKAQEKKINELFGKQSKPKE</sequence>
<dbReference type="SMR" id="A2FHY1"/>
<dbReference type="Gene3D" id="1.25.10.10">
    <property type="entry name" value="Leucine-rich Repeat Variant"/>
    <property type="match status" value="1"/>
</dbReference>
<dbReference type="SUPFAM" id="SSF48371">
    <property type="entry name" value="ARM repeat"/>
    <property type="match status" value="1"/>
</dbReference>
<accession>A2FHY1</accession>
<dbReference type="OrthoDB" id="10264446at2759"/>
<dbReference type="GO" id="GO:0072542">
    <property type="term" value="F:protein phosphatase activator activity"/>
    <property type="evidence" value="ECO:0000318"/>
    <property type="project" value="GO_Central"/>
</dbReference>
<evidence type="ECO:0000313" key="1">
    <source>
        <dbReference type="EMBL" id="EAX95490.1"/>
    </source>
</evidence>
<dbReference type="Proteomes" id="UP000001542">
    <property type="component" value="Unassembled WGS sequence"/>
</dbReference>
<dbReference type="GO" id="GO:0000159">
    <property type="term" value="C:protein phosphatase type 2A complex"/>
    <property type="evidence" value="ECO:0007669"/>
    <property type="project" value="InterPro"/>
</dbReference>
<dbReference type="InterPro" id="IPR002554">
    <property type="entry name" value="PP2A_B56"/>
</dbReference>
<dbReference type="eggNOG" id="KOG2085">
    <property type="taxonomic scope" value="Eukaryota"/>
</dbReference>
<reference evidence="1" key="2">
    <citation type="journal article" date="2007" name="Science">
        <title>Draft genome sequence of the sexually transmitted pathogen Trichomonas vaginalis.</title>
        <authorList>
            <person name="Carlton J.M."/>
            <person name="Hirt R.P."/>
            <person name="Silva J.C."/>
            <person name="Delcher A.L."/>
            <person name="Schatz M."/>
            <person name="Zhao Q."/>
            <person name="Wortman J.R."/>
            <person name="Bidwell S.L."/>
            <person name="Alsmark U.C.M."/>
            <person name="Besteiro S."/>
            <person name="Sicheritz-Ponten T."/>
            <person name="Noel C.J."/>
            <person name="Dacks J.B."/>
            <person name="Foster P.G."/>
            <person name="Simillion C."/>
            <person name="Van de Peer Y."/>
            <person name="Miranda-Saavedra D."/>
            <person name="Barton G.J."/>
            <person name="Westrop G.D."/>
            <person name="Mueller S."/>
            <person name="Dessi D."/>
            <person name="Fiori P.L."/>
            <person name="Ren Q."/>
            <person name="Paulsen I."/>
            <person name="Zhang H."/>
            <person name="Bastida-Corcuera F.D."/>
            <person name="Simoes-Barbosa A."/>
            <person name="Brown M.T."/>
            <person name="Hayes R.D."/>
            <person name="Mukherjee M."/>
            <person name="Okumura C.Y."/>
            <person name="Schneider R."/>
            <person name="Smith A.J."/>
            <person name="Vanacova S."/>
            <person name="Villalvazo M."/>
            <person name="Haas B.J."/>
            <person name="Pertea M."/>
            <person name="Feldblyum T.V."/>
            <person name="Utterback T.R."/>
            <person name="Shu C.L."/>
            <person name="Osoegawa K."/>
            <person name="de Jong P.J."/>
            <person name="Hrdy I."/>
            <person name="Horvathova L."/>
            <person name="Zubacova Z."/>
            <person name="Dolezal P."/>
            <person name="Malik S.B."/>
            <person name="Logsdon J.M. Jr."/>
            <person name="Henze K."/>
            <person name="Gupta A."/>
            <person name="Wang C.C."/>
            <person name="Dunne R.L."/>
            <person name="Upcroft J.A."/>
            <person name="Upcroft P."/>
            <person name="White O."/>
            <person name="Salzberg S.L."/>
            <person name="Tang P."/>
            <person name="Chiu C.-H."/>
            <person name="Lee Y.-S."/>
            <person name="Embley T.M."/>
            <person name="Coombs G.H."/>
            <person name="Mottram J.C."/>
            <person name="Tachezy J."/>
            <person name="Fraser-Liggett C.M."/>
            <person name="Johnson P.J."/>
        </authorList>
    </citation>
    <scope>NUCLEOTIDE SEQUENCE [LARGE SCALE GENOMIC DNA]</scope>
    <source>
        <strain evidence="1">G3</strain>
    </source>
</reference>
<dbReference type="PANTHER" id="PTHR10257:SF3">
    <property type="entry name" value="SERINE_THREONINE-PROTEIN PHOSPHATASE 2A 56 KDA REGULATORY SUBUNIT GAMMA ISOFORM"/>
    <property type="match status" value="1"/>
</dbReference>
<keyword evidence="2" id="KW-1185">Reference proteome</keyword>
<dbReference type="STRING" id="5722.A2FHY1"/>
<dbReference type="InParanoid" id="A2FHY1"/>
<dbReference type="FunFam" id="1.25.10.10:FF:000331">
    <property type="entry name" value="Phosphoprotein phosphatase, putative"/>
    <property type="match status" value="1"/>
</dbReference>